<name>A0A3Q2YNS2_HIPCM</name>
<evidence type="ECO:0000313" key="2">
    <source>
        <dbReference type="Ensembl" id="ENSHCOP00000020289.1"/>
    </source>
</evidence>
<dbReference type="Proteomes" id="UP000264820">
    <property type="component" value="Unplaced"/>
</dbReference>
<evidence type="ECO:0000313" key="3">
    <source>
        <dbReference type="Proteomes" id="UP000264820"/>
    </source>
</evidence>
<evidence type="ECO:0000256" key="1">
    <source>
        <dbReference type="SAM" id="MobiDB-lite"/>
    </source>
</evidence>
<keyword evidence="3" id="KW-1185">Reference proteome</keyword>
<dbReference type="Ensembl" id="ENSHCOT00000006542.1">
    <property type="protein sequence ID" value="ENSHCOP00000020289.1"/>
    <property type="gene ID" value="ENSHCOG00000006255.1"/>
</dbReference>
<organism evidence="2 3">
    <name type="scientific">Hippocampus comes</name>
    <name type="common">Tiger tail seahorse</name>
    <dbReference type="NCBI Taxonomy" id="109280"/>
    <lineage>
        <taxon>Eukaryota</taxon>
        <taxon>Metazoa</taxon>
        <taxon>Chordata</taxon>
        <taxon>Craniata</taxon>
        <taxon>Vertebrata</taxon>
        <taxon>Euteleostomi</taxon>
        <taxon>Actinopterygii</taxon>
        <taxon>Neopterygii</taxon>
        <taxon>Teleostei</taxon>
        <taxon>Neoteleostei</taxon>
        <taxon>Acanthomorphata</taxon>
        <taxon>Syngnathiaria</taxon>
        <taxon>Syngnathiformes</taxon>
        <taxon>Syngnathoidei</taxon>
        <taxon>Syngnathidae</taxon>
        <taxon>Hippocampus</taxon>
    </lineage>
</organism>
<protein>
    <submittedName>
        <fullName evidence="2">Uncharacterized protein</fullName>
    </submittedName>
</protein>
<reference evidence="2" key="1">
    <citation type="submission" date="2025-08" db="UniProtKB">
        <authorList>
            <consortium name="Ensembl"/>
        </authorList>
    </citation>
    <scope>IDENTIFICATION</scope>
</reference>
<dbReference type="AlphaFoldDB" id="A0A3Q2YNS2"/>
<proteinExistence type="predicted"/>
<sequence length="72" mass="8055">MTVMRTFLALGPGTPLKWQNTHPLQVPQRTFLLSWSLVVLPLGCTMSSPRLRPPLRPLPCPPMNPKSPPPKM</sequence>
<reference evidence="2" key="2">
    <citation type="submission" date="2025-09" db="UniProtKB">
        <authorList>
            <consortium name="Ensembl"/>
        </authorList>
    </citation>
    <scope>IDENTIFICATION</scope>
</reference>
<feature type="region of interest" description="Disordered" evidence="1">
    <location>
        <begin position="48"/>
        <end position="72"/>
    </location>
</feature>
<accession>A0A3Q2YNS2</accession>
<feature type="compositionally biased region" description="Pro residues" evidence="1">
    <location>
        <begin position="51"/>
        <end position="72"/>
    </location>
</feature>